<accession>A0ABS2XZ53</accession>
<evidence type="ECO:0000313" key="4">
    <source>
        <dbReference type="EMBL" id="MBN3279210.1"/>
    </source>
</evidence>
<dbReference type="PANTHER" id="PTHR47730:SF1">
    <property type="entry name" value="SMALL INTEGRAL MEMBRANE PROTEIN 29"/>
    <property type="match status" value="1"/>
</dbReference>
<dbReference type="PANTHER" id="PTHR47730">
    <property type="entry name" value="SMALL INTEGRAL MEMBRANE PROTEIN 29"/>
    <property type="match status" value="1"/>
</dbReference>
<name>A0ABS2XZ53_POLSP</name>
<feature type="transmembrane region" description="Helical" evidence="2">
    <location>
        <begin position="180"/>
        <end position="204"/>
    </location>
</feature>
<dbReference type="Proteomes" id="UP001166093">
    <property type="component" value="Unassembled WGS sequence"/>
</dbReference>
<reference evidence="4" key="1">
    <citation type="journal article" date="2021" name="Cell">
        <title>Tracing the genetic footprints of vertebrate landing in non-teleost ray-finned fishes.</title>
        <authorList>
            <person name="Bi X."/>
            <person name="Wang K."/>
            <person name="Yang L."/>
            <person name="Pan H."/>
            <person name="Jiang H."/>
            <person name="Wei Q."/>
            <person name="Fang M."/>
            <person name="Yu H."/>
            <person name="Zhu C."/>
            <person name="Cai Y."/>
            <person name="He Y."/>
            <person name="Gan X."/>
            <person name="Zeng H."/>
            <person name="Yu D."/>
            <person name="Zhu Y."/>
            <person name="Jiang H."/>
            <person name="Qiu Q."/>
            <person name="Yang H."/>
            <person name="Zhang Y.E."/>
            <person name="Wang W."/>
            <person name="Zhu M."/>
            <person name="He S."/>
            <person name="Zhang G."/>
        </authorList>
    </citation>
    <scope>NUCLEOTIDE SEQUENCE</scope>
    <source>
        <strain evidence="4">Pddl_001</strain>
    </source>
</reference>
<feature type="non-terminal residue" evidence="4">
    <location>
        <position position="1"/>
    </location>
</feature>
<evidence type="ECO:0000256" key="1">
    <source>
        <dbReference type="ARBA" id="ARBA00004906"/>
    </source>
</evidence>
<protein>
    <submittedName>
        <fullName evidence="4">SOCS2 protein</fullName>
    </submittedName>
</protein>
<comment type="caution">
    <text evidence="4">The sequence shown here is derived from an EMBL/GenBank/DDBJ whole genome shotgun (WGS) entry which is preliminary data.</text>
</comment>
<evidence type="ECO:0000313" key="5">
    <source>
        <dbReference type="Proteomes" id="UP001166093"/>
    </source>
</evidence>
<keyword evidence="2" id="KW-0812">Transmembrane</keyword>
<keyword evidence="2" id="KW-0472">Membrane</keyword>
<sequence length="251" mass="28220">MVLARPRLRQFDGVVDLLQHYALTCLRAASAQEERESDPSSTATVPPKETSLQLKLTRPLYVETPSLQHLCRVAINQSSRNNMDLPLPPRLKGYLQEYPFYLYEPTPDKIDSAAFYWPNASSRRVLYVRSVIPMATRSSRFEGRAVWTGATALRALPITTGTTTMSRNSTTPTDVTGDAAAGYILVPFLFITVVGIAVAGVMYVQKKRRVDRLRHQLLPVYTYDPSEELGEAEQELLLREEDTKVPEGRCD</sequence>
<gene>
    <name evidence="4" type="primary">Socs2_1</name>
    <name evidence="4" type="ORF">GTO93_0005799</name>
</gene>
<dbReference type="SMART" id="SM00969">
    <property type="entry name" value="SOCS_box"/>
    <property type="match status" value="1"/>
</dbReference>
<evidence type="ECO:0000259" key="3">
    <source>
        <dbReference type="PROSITE" id="PS50225"/>
    </source>
</evidence>
<keyword evidence="2" id="KW-1133">Transmembrane helix</keyword>
<proteinExistence type="predicted"/>
<dbReference type="CDD" id="cd03717">
    <property type="entry name" value="SOCS_SOCS_like"/>
    <property type="match status" value="1"/>
</dbReference>
<comment type="pathway">
    <text evidence="1">Protein modification; protein ubiquitination.</text>
</comment>
<dbReference type="InterPro" id="IPR001496">
    <property type="entry name" value="SOCS_box"/>
</dbReference>
<evidence type="ECO:0000256" key="2">
    <source>
        <dbReference type="SAM" id="Phobius"/>
    </source>
</evidence>
<dbReference type="Gene3D" id="1.10.750.20">
    <property type="entry name" value="SOCS box"/>
    <property type="match status" value="1"/>
</dbReference>
<feature type="non-terminal residue" evidence="4">
    <location>
        <position position="251"/>
    </location>
</feature>
<feature type="domain" description="SOCS box" evidence="3">
    <location>
        <begin position="55"/>
        <end position="101"/>
    </location>
</feature>
<dbReference type="EMBL" id="JAAWVQ010086877">
    <property type="protein sequence ID" value="MBN3279210.1"/>
    <property type="molecule type" value="Genomic_DNA"/>
</dbReference>
<dbReference type="InterPro" id="IPR036036">
    <property type="entry name" value="SOCS_box-like_dom_sf"/>
</dbReference>
<dbReference type="InterPro" id="IPR043239">
    <property type="entry name" value="SMIM29"/>
</dbReference>
<dbReference type="SMART" id="SM00253">
    <property type="entry name" value="SOCS"/>
    <property type="match status" value="1"/>
</dbReference>
<dbReference type="PROSITE" id="PS50225">
    <property type="entry name" value="SOCS"/>
    <property type="match status" value="1"/>
</dbReference>
<dbReference type="Pfam" id="PF07525">
    <property type="entry name" value="SOCS_box"/>
    <property type="match status" value="1"/>
</dbReference>
<dbReference type="SUPFAM" id="SSF158235">
    <property type="entry name" value="SOCS box-like"/>
    <property type="match status" value="1"/>
</dbReference>
<organism evidence="4 5">
    <name type="scientific">Polyodon spathula</name>
    <name type="common">North American paddlefish</name>
    <name type="synonym">Squalus spathula</name>
    <dbReference type="NCBI Taxonomy" id="7913"/>
    <lineage>
        <taxon>Eukaryota</taxon>
        <taxon>Metazoa</taxon>
        <taxon>Chordata</taxon>
        <taxon>Craniata</taxon>
        <taxon>Vertebrata</taxon>
        <taxon>Euteleostomi</taxon>
        <taxon>Actinopterygii</taxon>
        <taxon>Chondrostei</taxon>
        <taxon>Acipenseriformes</taxon>
        <taxon>Polyodontidae</taxon>
        <taxon>Polyodon</taxon>
    </lineage>
</organism>
<keyword evidence="5" id="KW-1185">Reference proteome</keyword>